<dbReference type="EMBL" id="JACIIX010000005">
    <property type="protein sequence ID" value="MBB6210228.1"/>
    <property type="molecule type" value="Genomic_DNA"/>
</dbReference>
<sequence length="319" mass="34037">MARIRSQHPGIFTDEAYMTLSFAARELLRGLWAQADDQGVFDWKPMTLKVRIFPANTVDLDALLAELAAANFIHAYQVEGRRFGAVRNFMKYQRPRKPSYVHPLPDELRGYVGMPGAEPVPHRYGTGTVLPPQREEEGKEGEKEEEKEEGGKREQEEEGQAAAAASAPAEDAAALVTAFHQERATLWPGSGASPTATAPPTPAEAATAARVLATAARLGLSAGQVRGEARAYLRMRLTALRDKGRPPPATLTYFQAALLEHLPTCAGGGAGEGAGCGAAAAALPRGRKSRGMTGEEADRAILSALGLDPSDPFDPMPEA</sequence>
<feature type="region of interest" description="Disordered" evidence="1">
    <location>
        <begin position="186"/>
        <end position="205"/>
    </location>
</feature>
<evidence type="ECO:0000313" key="3">
    <source>
        <dbReference type="Proteomes" id="UP000544872"/>
    </source>
</evidence>
<reference evidence="2 3" key="1">
    <citation type="submission" date="2020-08" db="EMBL/GenBank/DDBJ databases">
        <title>Genomic Encyclopedia of Type Strains, Phase IV (KMG-IV): sequencing the most valuable type-strain genomes for metagenomic binning, comparative biology and taxonomic classification.</title>
        <authorList>
            <person name="Goeker M."/>
        </authorList>
    </citation>
    <scope>NUCLEOTIDE SEQUENCE [LARGE SCALE GENOMIC DNA]</scope>
    <source>
        <strain evidence="2 3">DSM 11590</strain>
    </source>
</reference>
<evidence type="ECO:0000313" key="2">
    <source>
        <dbReference type="EMBL" id="MBB6210228.1"/>
    </source>
</evidence>
<feature type="region of interest" description="Disordered" evidence="1">
    <location>
        <begin position="114"/>
        <end position="171"/>
    </location>
</feature>
<evidence type="ECO:0000256" key="1">
    <source>
        <dbReference type="SAM" id="MobiDB-lite"/>
    </source>
</evidence>
<feature type="compositionally biased region" description="Low complexity" evidence="1">
    <location>
        <begin position="160"/>
        <end position="171"/>
    </location>
</feature>
<dbReference type="AlphaFoldDB" id="A0A7X0DLP1"/>
<feature type="compositionally biased region" description="Basic and acidic residues" evidence="1">
    <location>
        <begin position="133"/>
        <end position="155"/>
    </location>
</feature>
<name>A0A7X0DLP1_NOVIT</name>
<dbReference type="RefSeq" id="WP_184263068.1">
    <property type="nucleotide sequence ID" value="NZ_JACIIX010000005.1"/>
</dbReference>
<comment type="caution">
    <text evidence="2">The sequence shown here is derived from an EMBL/GenBank/DDBJ whole genome shotgun (WGS) entry which is preliminary data.</text>
</comment>
<organism evidence="2 3">
    <name type="scientific">Novispirillum itersonii</name>
    <name type="common">Aquaspirillum itersonii</name>
    <dbReference type="NCBI Taxonomy" id="189"/>
    <lineage>
        <taxon>Bacteria</taxon>
        <taxon>Pseudomonadati</taxon>
        <taxon>Pseudomonadota</taxon>
        <taxon>Alphaproteobacteria</taxon>
        <taxon>Rhodospirillales</taxon>
        <taxon>Novispirillaceae</taxon>
        <taxon>Novispirillum</taxon>
    </lineage>
</organism>
<keyword evidence="3" id="KW-1185">Reference proteome</keyword>
<dbReference type="Proteomes" id="UP000544872">
    <property type="component" value="Unassembled WGS sequence"/>
</dbReference>
<proteinExistence type="predicted"/>
<protein>
    <submittedName>
        <fullName evidence="2">Uncharacterized protein</fullName>
    </submittedName>
</protein>
<accession>A0A7X0DLP1</accession>
<feature type="region of interest" description="Disordered" evidence="1">
    <location>
        <begin position="284"/>
        <end position="319"/>
    </location>
</feature>
<gene>
    <name evidence="2" type="ORF">FHS48_001643</name>
</gene>